<accession>A0ABY3X2R1</accession>
<dbReference type="Proteomes" id="UP000829542">
    <property type="component" value="Chromosome"/>
</dbReference>
<dbReference type="RefSeq" id="WP_242148958.1">
    <property type="nucleotide sequence ID" value="NZ_CP093379.1"/>
</dbReference>
<organism evidence="1 2">
    <name type="scientific">Ignatzschineria rhizosphaerae</name>
    <dbReference type="NCBI Taxonomy" id="2923279"/>
    <lineage>
        <taxon>Bacteria</taxon>
        <taxon>Pseudomonadati</taxon>
        <taxon>Pseudomonadota</taxon>
        <taxon>Gammaproteobacteria</taxon>
        <taxon>Cardiobacteriales</taxon>
        <taxon>Ignatzschineriaceae</taxon>
        <taxon>Ignatzschineria</taxon>
    </lineage>
</organism>
<sequence length="85" mass="10086">MMEDKQFIEFFRQMIREEMAAKNDGPKLLSTAAVAEKLDVSVDYLTKEIMHLKSFPKPVRFKNRGFLKFYEHEIDEFILGLRKEA</sequence>
<evidence type="ECO:0008006" key="3">
    <source>
        <dbReference type="Google" id="ProtNLM"/>
    </source>
</evidence>
<keyword evidence="2" id="KW-1185">Reference proteome</keyword>
<name>A0ABY3X2R1_9GAMM</name>
<reference evidence="1 2" key="1">
    <citation type="submission" date="2022-03" db="EMBL/GenBank/DDBJ databases">
        <title>Ignatzschineria rhizosphaerae HR5S32.</title>
        <authorList>
            <person name="Sun J.Q."/>
            <person name="Feng J.Y."/>
        </authorList>
    </citation>
    <scope>NUCLEOTIDE SEQUENCE [LARGE SCALE GENOMIC DNA]</scope>
    <source>
        <strain evidence="1 2">HR5S32</strain>
    </source>
</reference>
<evidence type="ECO:0000313" key="2">
    <source>
        <dbReference type="Proteomes" id="UP000829542"/>
    </source>
</evidence>
<dbReference type="EMBL" id="CP093379">
    <property type="protein sequence ID" value="UNM96051.1"/>
    <property type="molecule type" value="Genomic_DNA"/>
</dbReference>
<evidence type="ECO:0000313" key="1">
    <source>
        <dbReference type="EMBL" id="UNM96051.1"/>
    </source>
</evidence>
<protein>
    <recommendedName>
        <fullName evidence="3">Helix-turn-helix domain-containing protein</fullName>
    </recommendedName>
</protein>
<gene>
    <name evidence="1" type="ORF">MMG00_12755</name>
</gene>
<proteinExistence type="predicted"/>